<gene>
    <name evidence="1" type="ORF">ACFORO_25805</name>
</gene>
<organism evidence="1 2">
    <name type="scientific">Amycolatopsis halotolerans</name>
    <dbReference type="NCBI Taxonomy" id="330083"/>
    <lineage>
        <taxon>Bacteria</taxon>
        <taxon>Bacillati</taxon>
        <taxon>Actinomycetota</taxon>
        <taxon>Actinomycetes</taxon>
        <taxon>Pseudonocardiales</taxon>
        <taxon>Pseudonocardiaceae</taxon>
        <taxon>Amycolatopsis</taxon>
    </lineage>
</organism>
<evidence type="ECO:0000313" key="1">
    <source>
        <dbReference type="EMBL" id="MFC3513610.1"/>
    </source>
</evidence>
<accession>A0ABV7QNY4</accession>
<dbReference type="RefSeq" id="WP_377869024.1">
    <property type="nucleotide sequence ID" value="NZ_JBHMAY010000011.1"/>
</dbReference>
<keyword evidence="2" id="KW-1185">Reference proteome</keyword>
<protein>
    <submittedName>
        <fullName evidence="1">Uncharacterized protein</fullName>
    </submittedName>
</protein>
<reference evidence="2" key="1">
    <citation type="journal article" date="2019" name="Int. J. Syst. Evol. Microbiol.">
        <title>The Global Catalogue of Microorganisms (GCM) 10K type strain sequencing project: providing services to taxonomists for standard genome sequencing and annotation.</title>
        <authorList>
            <consortium name="The Broad Institute Genomics Platform"/>
            <consortium name="The Broad Institute Genome Sequencing Center for Infectious Disease"/>
            <person name="Wu L."/>
            <person name="Ma J."/>
        </authorList>
    </citation>
    <scope>NUCLEOTIDE SEQUENCE [LARGE SCALE GENOMIC DNA]</scope>
    <source>
        <strain evidence="2">CGMCC 4.7682</strain>
    </source>
</reference>
<name>A0ABV7QNY4_9PSEU</name>
<dbReference type="EMBL" id="JBHRWI010000030">
    <property type="protein sequence ID" value="MFC3513610.1"/>
    <property type="molecule type" value="Genomic_DNA"/>
</dbReference>
<dbReference type="Proteomes" id="UP001595764">
    <property type="component" value="Unassembled WGS sequence"/>
</dbReference>
<proteinExistence type="predicted"/>
<sequence length="72" mass="8095">MTNQKQPCGREGCTRPKVAKDLCRTHYARARQQARQEADPAFVARLLERHAKLTAKLQRLGALPVPDKPMDG</sequence>
<evidence type="ECO:0000313" key="2">
    <source>
        <dbReference type="Proteomes" id="UP001595764"/>
    </source>
</evidence>
<comment type="caution">
    <text evidence="1">The sequence shown here is derived from an EMBL/GenBank/DDBJ whole genome shotgun (WGS) entry which is preliminary data.</text>
</comment>